<feature type="domain" description="Major facilitator superfamily (MFS) profile" evidence="8">
    <location>
        <begin position="1"/>
        <end position="420"/>
    </location>
</feature>
<dbReference type="AlphaFoldDB" id="V4PJQ4"/>
<dbReference type="STRING" id="1121022.GCA_000376105_01652"/>
<feature type="transmembrane region" description="Helical" evidence="7">
    <location>
        <begin position="66"/>
        <end position="88"/>
    </location>
</feature>
<organism evidence="9 10">
    <name type="scientific">Asticcacaulis benevestitus DSM 16100 = ATCC BAA-896</name>
    <dbReference type="NCBI Taxonomy" id="1121022"/>
    <lineage>
        <taxon>Bacteria</taxon>
        <taxon>Pseudomonadati</taxon>
        <taxon>Pseudomonadota</taxon>
        <taxon>Alphaproteobacteria</taxon>
        <taxon>Caulobacterales</taxon>
        <taxon>Caulobacteraceae</taxon>
        <taxon>Asticcacaulis</taxon>
    </lineage>
</organism>
<dbReference type="GO" id="GO:0022857">
    <property type="term" value="F:transmembrane transporter activity"/>
    <property type="evidence" value="ECO:0007669"/>
    <property type="project" value="InterPro"/>
</dbReference>
<reference evidence="9 10" key="1">
    <citation type="journal article" date="2014" name="Nature">
        <title>Sequential evolution of bacterial morphology by co-option of a developmental regulator.</title>
        <authorList>
            <person name="Jiang C."/>
            <person name="Brown P.J."/>
            <person name="Ducret A."/>
            <person name="Brun Y.V."/>
        </authorList>
    </citation>
    <scope>NUCLEOTIDE SEQUENCE [LARGE SCALE GENOMIC DNA]</scope>
    <source>
        <strain evidence="9 10">DSM 16100</strain>
    </source>
</reference>
<comment type="caution">
    <text evidence="9">The sequence shown here is derived from an EMBL/GenBank/DDBJ whole genome shotgun (WGS) entry which is preliminary data.</text>
</comment>
<feature type="transmembrane region" description="Helical" evidence="7">
    <location>
        <begin position="192"/>
        <end position="211"/>
    </location>
</feature>
<accession>V4PJQ4</accession>
<dbReference type="eggNOG" id="COG0477">
    <property type="taxonomic scope" value="Bacteria"/>
</dbReference>
<dbReference type="InterPro" id="IPR010290">
    <property type="entry name" value="TM_effector"/>
</dbReference>
<dbReference type="Gene3D" id="1.20.1250.20">
    <property type="entry name" value="MFS general substrate transporter like domains"/>
    <property type="match status" value="1"/>
</dbReference>
<proteinExistence type="predicted"/>
<evidence type="ECO:0000256" key="6">
    <source>
        <dbReference type="ARBA" id="ARBA00023136"/>
    </source>
</evidence>
<feature type="transmembrane region" description="Helical" evidence="7">
    <location>
        <begin position="100"/>
        <end position="120"/>
    </location>
</feature>
<feature type="transmembrane region" description="Helical" evidence="7">
    <location>
        <begin position="395"/>
        <end position="414"/>
    </location>
</feature>
<evidence type="ECO:0000256" key="4">
    <source>
        <dbReference type="ARBA" id="ARBA00022692"/>
    </source>
</evidence>
<keyword evidence="3" id="KW-1003">Cell membrane</keyword>
<keyword evidence="6 7" id="KW-0472">Membrane</keyword>
<dbReference type="EMBL" id="AWGB01000005">
    <property type="protein sequence ID" value="ESQ94187.1"/>
    <property type="molecule type" value="Genomic_DNA"/>
</dbReference>
<evidence type="ECO:0000256" key="2">
    <source>
        <dbReference type="ARBA" id="ARBA00022448"/>
    </source>
</evidence>
<feature type="transmembrane region" description="Helical" evidence="7">
    <location>
        <begin position="126"/>
        <end position="143"/>
    </location>
</feature>
<keyword evidence="4 7" id="KW-0812">Transmembrane</keyword>
<sequence>MTTPADPMAPNLPPQQEDNRHPLQIPDFRAFWISRLAGVLGTSAQSAAIAWQVYEIARRTQGVAESALYVGLIGLAQFITLFAFTLPAGIVADRYDRKKIVSVVLLLQLLLSLGFFAYSFIPHPPFWGLFALSAVLGALRAFSAPASSAIGPMLVPKHILPQAIAVNSMAFQAGLIVGPALGGVLVGISPRFAYGFCAGLCLLAAVLIMTIRAPTLPDAPSGSKTAMLKEGMAYIWSNKVILGAISLDLFAVLLGGAIALMPIYVKDILHAGPEMFGILRASPAIGAIVTSFILSYRPIRRNAGRWMFGGVAVFGLSTIAFGVSEMIWVSIISMIVLGAADMISVYVRGTLVQIVTPNHMRGRVASVSYLFIGASNELGEFETGVMARLMGPVNAALFGGIGSLIVTGAWMKLFPSLYKADRLE</sequence>
<dbReference type="PANTHER" id="PTHR23513:SF9">
    <property type="entry name" value="ENTEROBACTIN EXPORTER ENTS"/>
    <property type="match status" value="1"/>
</dbReference>
<dbReference type="Pfam" id="PF05977">
    <property type="entry name" value="MFS_3"/>
    <property type="match status" value="1"/>
</dbReference>
<keyword evidence="10" id="KW-1185">Reference proteome</keyword>
<dbReference type="PROSITE" id="PS50850">
    <property type="entry name" value="MFS"/>
    <property type="match status" value="1"/>
</dbReference>
<dbReference type="PATRIC" id="fig|1121022.4.peg.709"/>
<evidence type="ECO:0000256" key="1">
    <source>
        <dbReference type="ARBA" id="ARBA00004651"/>
    </source>
</evidence>
<evidence type="ECO:0000256" key="3">
    <source>
        <dbReference type="ARBA" id="ARBA00022475"/>
    </source>
</evidence>
<keyword evidence="2" id="KW-0813">Transport</keyword>
<feature type="transmembrane region" description="Helical" evidence="7">
    <location>
        <begin position="277"/>
        <end position="296"/>
    </location>
</feature>
<evidence type="ECO:0000313" key="10">
    <source>
        <dbReference type="Proteomes" id="UP000017837"/>
    </source>
</evidence>
<keyword evidence="5 7" id="KW-1133">Transmembrane helix</keyword>
<feature type="transmembrane region" description="Helical" evidence="7">
    <location>
        <begin position="303"/>
        <end position="321"/>
    </location>
</feature>
<feature type="transmembrane region" description="Helical" evidence="7">
    <location>
        <begin position="240"/>
        <end position="265"/>
    </location>
</feature>
<comment type="subcellular location">
    <subcellularLocation>
        <location evidence="1">Cell membrane</location>
        <topology evidence="1">Multi-pass membrane protein</topology>
    </subcellularLocation>
</comment>
<dbReference type="GO" id="GO:0005886">
    <property type="term" value="C:plasma membrane"/>
    <property type="evidence" value="ECO:0007669"/>
    <property type="project" value="UniProtKB-SubCell"/>
</dbReference>
<dbReference type="PANTHER" id="PTHR23513">
    <property type="entry name" value="INTEGRAL MEMBRANE EFFLUX PROTEIN-RELATED"/>
    <property type="match status" value="1"/>
</dbReference>
<feature type="transmembrane region" description="Helical" evidence="7">
    <location>
        <begin position="164"/>
        <end position="186"/>
    </location>
</feature>
<name>V4PJQ4_9CAUL</name>
<dbReference type="InterPro" id="IPR020846">
    <property type="entry name" value="MFS_dom"/>
</dbReference>
<evidence type="ECO:0000256" key="5">
    <source>
        <dbReference type="ARBA" id="ARBA00022989"/>
    </source>
</evidence>
<dbReference type="RefSeq" id="WP_018081319.1">
    <property type="nucleotide sequence ID" value="NZ_AQWM01000005.1"/>
</dbReference>
<evidence type="ECO:0000256" key="7">
    <source>
        <dbReference type="SAM" id="Phobius"/>
    </source>
</evidence>
<dbReference type="InterPro" id="IPR036259">
    <property type="entry name" value="MFS_trans_sf"/>
</dbReference>
<gene>
    <name evidence="9" type="ORF">ABENE_03590</name>
</gene>
<protein>
    <submittedName>
        <fullName evidence="9">MFS transporter</fullName>
    </submittedName>
</protein>
<dbReference type="SUPFAM" id="SSF103473">
    <property type="entry name" value="MFS general substrate transporter"/>
    <property type="match status" value="1"/>
</dbReference>
<evidence type="ECO:0000259" key="8">
    <source>
        <dbReference type="PROSITE" id="PS50850"/>
    </source>
</evidence>
<dbReference type="CDD" id="cd06173">
    <property type="entry name" value="MFS_MefA_like"/>
    <property type="match status" value="1"/>
</dbReference>
<evidence type="ECO:0000313" key="9">
    <source>
        <dbReference type="EMBL" id="ESQ94187.1"/>
    </source>
</evidence>
<dbReference type="Proteomes" id="UP000017837">
    <property type="component" value="Unassembled WGS sequence"/>
</dbReference>